<evidence type="ECO:0000313" key="13">
    <source>
        <dbReference type="EMBL" id="QIJ72876.1"/>
    </source>
</evidence>
<keyword evidence="6" id="KW-0998">Cell outer membrane</keyword>
<dbReference type="HAMAP" id="MF_02204">
    <property type="entry name" value="Pal"/>
    <property type="match status" value="1"/>
</dbReference>
<organism evidence="13 14">
    <name type="scientific">Thermosulfuriphilus ammonigenes</name>
    <dbReference type="NCBI Taxonomy" id="1936021"/>
    <lineage>
        <taxon>Bacteria</taxon>
        <taxon>Pseudomonadati</taxon>
        <taxon>Thermodesulfobacteriota</taxon>
        <taxon>Thermodesulfobacteria</taxon>
        <taxon>Thermodesulfobacteriales</taxon>
        <taxon>Thermodesulfobacteriaceae</taxon>
        <taxon>Thermosulfuriphilus</taxon>
    </lineage>
</organism>
<feature type="domain" description="OmpA-like" evidence="12">
    <location>
        <begin position="84"/>
        <end position="198"/>
    </location>
</feature>
<evidence type="ECO:0000256" key="6">
    <source>
        <dbReference type="ARBA" id="ARBA00023237"/>
    </source>
</evidence>
<dbReference type="PROSITE" id="PS51123">
    <property type="entry name" value="OMPA_2"/>
    <property type="match status" value="1"/>
</dbReference>
<comment type="subcellular location">
    <subcellularLocation>
        <location evidence="1">Cell outer membrane</location>
    </subcellularLocation>
</comment>
<dbReference type="SUPFAM" id="SSF103088">
    <property type="entry name" value="OmpA-like"/>
    <property type="match status" value="1"/>
</dbReference>
<evidence type="ECO:0000256" key="4">
    <source>
        <dbReference type="ARBA" id="ARBA00023136"/>
    </source>
</evidence>
<dbReference type="PRINTS" id="PR01021">
    <property type="entry name" value="OMPADOMAIN"/>
</dbReference>
<feature type="region of interest" description="Disordered" evidence="11">
    <location>
        <begin position="22"/>
        <end position="82"/>
    </location>
</feature>
<keyword evidence="14" id="KW-1185">Reference proteome</keyword>
<dbReference type="EMBL" id="CP048877">
    <property type="protein sequence ID" value="QIJ72876.1"/>
    <property type="molecule type" value="Genomic_DNA"/>
</dbReference>
<evidence type="ECO:0000313" key="14">
    <source>
        <dbReference type="Proteomes" id="UP000502179"/>
    </source>
</evidence>
<keyword evidence="8" id="KW-0131">Cell cycle</keyword>
<dbReference type="NCBIfam" id="TIGR02802">
    <property type="entry name" value="Pal_lipo"/>
    <property type="match status" value="1"/>
</dbReference>
<dbReference type="PANTHER" id="PTHR30329:SF21">
    <property type="entry name" value="LIPOPROTEIN YIAD-RELATED"/>
    <property type="match status" value="1"/>
</dbReference>
<dbReference type="Pfam" id="PF00691">
    <property type="entry name" value="OmpA"/>
    <property type="match status" value="1"/>
</dbReference>
<proteinExistence type="inferred from homology"/>
<dbReference type="Proteomes" id="UP000502179">
    <property type="component" value="Chromosome"/>
</dbReference>
<evidence type="ECO:0000256" key="10">
    <source>
        <dbReference type="PROSITE-ProRule" id="PRU00473"/>
    </source>
</evidence>
<comment type="similarity">
    <text evidence="9">Belongs to the Pal lipoprotein family.</text>
</comment>
<evidence type="ECO:0000256" key="2">
    <source>
        <dbReference type="ARBA" id="ARBA00022618"/>
    </source>
</evidence>
<name>A0A6G7PZA2_9BACT</name>
<evidence type="ECO:0000256" key="1">
    <source>
        <dbReference type="ARBA" id="ARBA00004442"/>
    </source>
</evidence>
<dbReference type="Gene3D" id="3.30.1330.60">
    <property type="entry name" value="OmpA-like domain"/>
    <property type="match status" value="1"/>
</dbReference>
<keyword evidence="5" id="KW-0564">Palmitate</keyword>
<dbReference type="InterPro" id="IPR006664">
    <property type="entry name" value="OMP_bac"/>
</dbReference>
<accession>A0A6G7PZA2</accession>
<gene>
    <name evidence="9 13" type="primary">pal</name>
    <name evidence="13" type="ORF">G4V39_07055</name>
</gene>
<dbReference type="InterPro" id="IPR036737">
    <property type="entry name" value="OmpA-like_sf"/>
</dbReference>
<feature type="compositionally biased region" description="Polar residues" evidence="11">
    <location>
        <begin position="27"/>
        <end position="36"/>
    </location>
</feature>
<evidence type="ECO:0000256" key="9">
    <source>
        <dbReference type="HAMAP-Rule" id="MF_02204"/>
    </source>
</evidence>
<evidence type="ECO:0000256" key="8">
    <source>
        <dbReference type="ARBA" id="ARBA00023306"/>
    </source>
</evidence>
<keyword evidence="4 10" id="KW-0472">Membrane</keyword>
<dbReference type="PANTHER" id="PTHR30329">
    <property type="entry name" value="STATOR ELEMENT OF FLAGELLAR MOTOR COMPLEX"/>
    <property type="match status" value="1"/>
</dbReference>
<dbReference type="KEGG" id="tav:G4V39_07055"/>
<keyword evidence="7 13" id="KW-0449">Lipoprotein</keyword>
<dbReference type="GO" id="GO:0009279">
    <property type="term" value="C:cell outer membrane"/>
    <property type="evidence" value="ECO:0007669"/>
    <property type="project" value="UniProtKB-SubCell"/>
</dbReference>
<evidence type="ECO:0000256" key="3">
    <source>
        <dbReference type="ARBA" id="ARBA00022729"/>
    </source>
</evidence>
<sequence length="198" mass="22278">MWLLVLALGVAFWGCAKKPVSLPPEGSATQPTAQAETESRAPETGQEASLRAPKQGLLKEEVLTPSSKSTKEERLSQEQKQLLYGRSTPPLKAIFFDFDDYTIRPDMRSRLEENARYLLAHPQVTVELQGNCDERGSTEYNLALGEKRALSVKKYLVNRGVSAQRLITVSFGEERPLDPRHTEEAWAKNRRVDLVIIK</sequence>
<protein>
    <recommendedName>
        <fullName evidence="9">Peptidoglycan-associated protein</fullName>
    </recommendedName>
</protein>
<evidence type="ECO:0000259" key="12">
    <source>
        <dbReference type="PROSITE" id="PS51123"/>
    </source>
</evidence>
<dbReference type="AlphaFoldDB" id="A0A6G7PZA2"/>
<dbReference type="InterPro" id="IPR039001">
    <property type="entry name" value="Pal"/>
</dbReference>
<dbReference type="InterPro" id="IPR014169">
    <property type="entry name" value="Pal_lipo_C"/>
</dbReference>
<keyword evidence="3" id="KW-0732">Signal</keyword>
<dbReference type="InterPro" id="IPR006665">
    <property type="entry name" value="OmpA-like"/>
</dbReference>
<evidence type="ECO:0000256" key="5">
    <source>
        <dbReference type="ARBA" id="ARBA00023139"/>
    </source>
</evidence>
<reference evidence="13 14" key="1">
    <citation type="submission" date="2020-02" db="EMBL/GenBank/DDBJ databases">
        <title>Genome analysis of Thermosulfuriphilus ammonigenes ST65T, an anaerobic thermophilic chemolithoautotrophic bacterium isolated from a deep-sea hydrothermal vent.</title>
        <authorList>
            <person name="Slobodkina G."/>
            <person name="Allioux M."/>
            <person name="Merkel A."/>
            <person name="Alain K."/>
            <person name="Jebbar M."/>
            <person name="Slobodkin A."/>
        </authorList>
    </citation>
    <scope>NUCLEOTIDE SEQUENCE [LARGE SCALE GENOMIC DNA]</scope>
    <source>
        <strain evidence="13 14">ST65</strain>
    </source>
</reference>
<dbReference type="InterPro" id="IPR050330">
    <property type="entry name" value="Bact_OuterMem_StrucFunc"/>
</dbReference>
<dbReference type="CDD" id="cd07185">
    <property type="entry name" value="OmpA_C-like"/>
    <property type="match status" value="1"/>
</dbReference>
<evidence type="ECO:0000256" key="7">
    <source>
        <dbReference type="ARBA" id="ARBA00023288"/>
    </source>
</evidence>
<dbReference type="GO" id="GO:0051301">
    <property type="term" value="P:cell division"/>
    <property type="evidence" value="ECO:0007669"/>
    <property type="project" value="UniProtKB-KW"/>
</dbReference>
<keyword evidence="2" id="KW-0132">Cell division</keyword>
<evidence type="ECO:0000256" key="11">
    <source>
        <dbReference type="SAM" id="MobiDB-lite"/>
    </source>
</evidence>